<dbReference type="PANTHER" id="PTHR42855:SF1">
    <property type="entry name" value="ABC TRANSPORTER DOMAIN-CONTAINING PROTEIN"/>
    <property type="match status" value="1"/>
</dbReference>
<accession>A0A9X7YND1</accession>
<dbReference type="FunFam" id="3.40.50.300:FF:000011">
    <property type="entry name" value="Putative ABC transporter ATP-binding component"/>
    <property type="match status" value="1"/>
</dbReference>
<evidence type="ECO:0000256" key="11">
    <source>
        <dbReference type="HAMAP-Rule" id="MF_00848"/>
    </source>
</evidence>
<reference evidence="14 15" key="1">
    <citation type="submission" date="2019-11" db="EMBL/GenBank/DDBJ databases">
        <title>Venatorbacter sp. nov. a predator of Campylobacter and other Gram-negative bacteria.</title>
        <authorList>
            <person name="Saeedi A."/>
            <person name="Cummings N.J."/>
            <person name="Connerton I.F."/>
            <person name="Connerton P.L."/>
        </authorList>
    </citation>
    <scope>NUCLEOTIDE SEQUENCE [LARGE SCALE GENOMIC DNA]</scope>
    <source>
        <strain evidence="14">XL5</strain>
    </source>
</reference>
<evidence type="ECO:0000256" key="1">
    <source>
        <dbReference type="ARBA" id="ARBA00022490"/>
    </source>
</evidence>
<evidence type="ECO:0000259" key="13">
    <source>
        <dbReference type="PROSITE" id="PS50893"/>
    </source>
</evidence>
<feature type="binding site" evidence="11">
    <location>
        <begin position="36"/>
        <end position="43"/>
    </location>
    <ligand>
        <name>ATP</name>
        <dbReference type="ChEBI" id="CHEBI:30616"/>
        <label>1</label>
    </ligand>
</feature>
<evidence type="ECO:0000256" key="10">
    <source>
        <dbReference type="ARBA" id="ARBA00061478"/>
    </source>
</evidence>
<dbReference type="InterPro" id="IPR043686">
    <property type="entry name" value="Uup"/>
</dbReference>
<dbReference type="Proteomes" id="UP000596074">
    <property type="component" value="Chromosome"/>
</dbReference>
<keyword evidence="3 11" id="KW-0547">Nucleotide-binding</keyword>
<comment type="catalytic activity">
    <reaction evidence="9 11">
        <text>ATP + H2O = ADP + phosphate + H(+)</text>
        <dbReference type="Rhea" id="RHEA:13065"/>
        <dbReference type="ChEBI" id="CHEBI:15377"/>
        <dbReference type="ChEBI" id="CHEBI:15378"/>
        <dbReference type="ChEBI" id="CHEBI:30616"/>
        <dbReference type="ChEBI" id="CHEBI:43474"/>
        <dbReference type="ChEBI" id="CHEBI:456216"/>
    </reaction>
</comment>
<evidence type="ECO:0000256" key="12">
    <source>
        <dbReference type="SAM" id="MobiDB-lite"/>
    </source>
</evidence>
<keyword evidence="5 11" id="KW-0378">Hydrolase</keyword>
<dbReference type="InterPro" id="IPR017871">
    <property type="entry name" value="ABC_transporter-like_CS"/>
</dbReference>
<protein>
    <recommendedName>
        <fullName evidence="11">ATP-binding protein Uup</fullName>
        <ecNumber evidence="11">3.6.1.-</ecNumber>
    </recommendedName>
</protein>
<dbReference type="CDD" id="cd03221">
    <property type="entry name" value="ABCF_EF-3"/>
    <property type="match status" value="2"/>
</dbReference>
<keyword evidence="15" id="KW-1185">Reference proteome</keyword>
<dbReference type="SMART" id="SM00382">
    <property type="entry name" value="AAA"/>
    <property type="match status" value="2"/>
</dbReference>
<dbReference type="Gene3D" id="3.40.50.300">
    <property type="entry name" value="P-loop containing nucleotide triphosphate hydrolases"/>
    <property type="match status" value="2"/>
</dbReference>
<dbReference type="Pfam" id="PF00005">
    <property type="entry name" value="ABC_tran"/>
    <property type="match status" value="2"/>
</dbReference>
<dbReference type="RefSeq" id="WP_228344613.1">
    <property type="nucleotide sequence ID" value="NZ_CP046056.1"/>
</dbReference>
<evidence type="ECO:0000256" key="3">
    <source>
        <dbReference type="ARBA" id="ARBA00022741"/>
    </source>
</evidence>
<feature type="compositionally biased region" description="Basic and acidic residues" evidence="12">
    <location>
        <begin position="528"/>
        <end position="540"/>
    </location>
</feature>
<keyword evidence="2 11" id="KW-0677">Repeat</keyword>
<dbReference type="GO" id="GO:0005524">
    <property type="term" value="F:ATP binding"/>
    <property type="evidence" value="ECO:0007669"/>
    <property type="project" value="UniProtKB-UniRule"/>
</dbReference>
<dbReference type="InterPro" id="IPR032524">
    <property type="entry name" value="ABC_tran_C"/>
</dbReference>
<dbReference type="EMBL" id="CP046056">
    <property type="protein sequence ID" value="QQD24555.1"/>
    <property type="molecule type" value="Genomic_DNA"/>
</dbReference>
<evidence type="ECO:0000256" key="6">
    <source>
        <dbReference type="ARBA" id="ARBA00022840"/>
    </source>
</evidence>
<dbReference type="InterPro" id="IPR027417">
    <property type="entry name" value="P-loop_NTPase"/>
</dbReference>
<feature type="coiled-coil region" evidence="11">
    <location>
        <begin position="608"/>
        <end position="635"/>
    </location>
</feature>
<dbReference type="GO" id="GO:0005737">
    <property type="term" value="C:cytoplasm"/>
    <property type="evidence" value="ECO:0007669"/>
    <property type="project" value="UniProtKB-SubCell"/>
</dbReference>
<evidence type="ECO:0000256" key="2">
    <source>
        <dbReference type="ARBA" id="ARBA00022737"/>
    </source>
</evidence>
<dbReference type="GO" id="GO:0016887">
    <property type="term" value="F:ATP hydrolysis activity"/>
    <property type="evidence" value="ECO:0007669"/>
    <property type="project" value="UniProtKB-UniRule"/>
</dbReference>
<evidence type="ECO:0000256" key="4">
    <source>
        <dbReference type="ARBA" id="ARBA00022763"/>
    </source>
</evidence>
<dbReference type="GO" id="GO:0043022">
    <property type="term" value="F:ribosome binding"/>
    <property type="evidence" value="ECO:0007669"/>
    <property type="project" value="UniProtKB-UniRule"/>
</dbReference>
<dbReference type="GO" id="GO:0006281">
    <property type="term" value="P:DNA repair"/>
    <property type="evidence" value="ECO:0007669"/>
    <property type="project" value="UniProtKB-KW"/>
</dbReference>
<dbReference type="InterPro" id="IPR003593">
    <property type="entry name" value="AAA+_ATPase"/>
</dbReference>
<feature type="domain" description="ABC transporter" evidence="13">
    <location>
        <begin position="4"/>
        <end position="249"/>
    </location>
</feature>
<sequence>MVLVSLKQAELAFGDHVLLDKVDLEIHSGERLCVVGRNGEGKSTLLKMLNRQVTPDDGRVEYLDMLRVAALQQELPPTTHTPVYDVVAEGLGAIGHAIAEYHDEIAKGEQVDLKRLEQLQAQIEAGDGWSWQQKVDAIIQRLNLPAEALFSELSGGWQRRVMLARALVVEPDLLILDEPTNHMDVATIEWLEEQLKQFQGSLVFISHDRAFVQNLATRIVELDRGNLYNWVGDYQSFIEYREKRLEDEATQNALFDKRLAEEEKWIRKGVEARRTRNEGRVLRLKEMRKERSVRRDVQGAAKINMSQAENSGKQVFELKNVSYAWKDKLQVNDFSTLVMRGDRIGLVGPNGVGKSTLLKLLLGTIAPQSGTLHTGTKLEVSYFDQARHILDEEKSIADNVGDGKDQVEVNGQSRHILGYLQDFLFAPARARTPVKALSGGERNRVLLAKLFLKPCNLLVMDEPTNDLDVETLELLEERLMDYKGTLLLVSHDRAFIDNVVTHLWVFSENGHIEEHVGGYSDWQERVKAQQKQQQDDERTAAKAARAPAPAKPAVTAAPAPAPARKLSYKLQRELEQLPDQIAAAEAKRDELAAITAAADFYSRDQADVQQVLADLAAAEAALEALEERWLELEEMSS</sequence>
<dbReference type="InterPro" id="IPR037118">
    <property type="entry name" value="Val-tRNA_synth_C_sf"/>
</dbReference>
<dbReference type="InterPro" id="IPR032781">
    <property type="entry name" value="ABC_tran_Xtn"/>
</dbReference>
<dbReference type="InterPro" id="IPR051309">
    <property type="entry name" value="ABCF_ATPase"/>
</dbReference>
<evidence type="ECO:0000256" key="9">
    <source>
        <dbReference type="ARBA" id="ARBA00049360"/>
    </source>
</evidence>
<proteinExistence type="inferred from homology"/>
<keyword evidence="11" id="KW-0175">Coiled coil</keyword>
<feature type="domain" description="ABC transporter" evidence="13">
    <location>
        <begin position="316"/>
        <end position="533"/>
    </location>
</feature>
<keyword evidence="7 11" id="KW-0238">DNA-binding</keyword>
<evidence type="ECO:0000256" key="8">
    <source>
        <dbReference type="ARBA" id="ARBA00023204"/>
    </source>
</evidence>
<dbReference type="GO" id="GO:0003677">
    <property type="term" value="F:DNA binding"/>
    <property type="evidence" value="ECO:0007669"/>
    <property type="project" value="UniProtKB-UniRule"/>
</dbReference>
<keyword evidence="8 11" id="KW-0234">DNA repair</keyword>
<dbReference type="FunFam" id="3.40.50.300:FF:000309">
    <property type="entry name" value="ABC transporter ATP-binding protein"/>
    <property type="match status" value="1"/>
</dbReference>
<evidence type="ECO:0000313" key="14">
    <source>
        <dbReference type="EMBL" id="QQD24555.1"/>
    </source>
</evidence>
<keyword evidence="1 11" id="KW-0963">Cytoplasm</keyword>
<dbReference type="EC" id="3.6.1.-" evidence="11"/>
<keyword evidence="6 11" id="KW-0067">ATP-binding</keyword>
<feature type="region of interest" description="Disordered" evidence="12">
    <location>
        <begin position="528"/>
        <end position="560"/>
    </location>
</feature>
<dbReference type="SUPFAM" id="SSF52540">
    <property type="entry name" value="P-loop containing nucleoside triphosphate hydrolases"/>
    <property type="match status" value="2"/>
</dbReference>
<evidence type="ECO:0000313" key="15">
    <source>
        <dbReference type="Proteomes" id="UP000596074"/>
    </source>
</evidence>
<dbReference type="HAMAP" id="MF_00848">
    <property type="entry name" value="Uup"/>
    <property type="match status" value="1"/>
</dbReference>
<name>A0A9X7YND1_9GAMM</name>
<organism evidence="14 15">
    <name type="scientific">Venatoribacter cucullus</name>
    <dbReference type="NCBI Taxonomy" id="2661630"/>
    <lineage>
        <taxon>Bacteria</taxon>
        <taxon>Pseudomonadati</taxon>
        <taxon>Pseudomonadota</taxon>
        <taxon>Gammaproteobacteria</taxon>
        <taxon>Oceanospirillales</taxon>
        <taxon>Oceanospirillaceae</taxon>
        <taxon>Venatoribacter</taxon>
    </lineage>
</organism>
<dbReference type="KEGG" id="vcw:GJQ55_08790"/>
<feature type="compositionally biased region" description="Low complexity" evidence="12">
    <location>
        <begin position="541"/>
        <end position="560"/>
    </location>
</feature>
<dbReference type="PROSITE" id="PS00211">
    <property type="entry name" value="ABC_TRANSPORTER_1"/>
    <property type="match status" value="2"/>
</dbReference>
<keyword evidence="4 11" id="KW-0227">DNA damage</keyword>
<comment type="subcellular location">
    <subcellularLocation>
        <location evidence="11">Cytoplasm</location>
    </subcellularLocation>
    <text evidence="11">Associates with ribosomes.</text>
</comment>
<dbReference type="PROSITE" id="PS50893">
    <property type="entry name" value="ABC_TRANSPORTER_2"/>
    <property type="match status" value="2"/>
</dbReference>
<dbReference type="Pfam" id="PF16326">
    <property type="entry name" value="ABC_tran_CTD"/>
    <property type="match status" value="1"/>
</dbReference>
<dbReference type="Pfam" id="PF12848">
    <property type="entry name" value="ABC_tran_Xtn"/>
    <property type="match status" value="1"/>
</dbReference>
<evidence type="ECO:0000256" key="7">
    <source>
        <dbReference type="ARBA" id="ARBA00023125"/>
    </source>
</evidence>
<dbReference type="Gene3D" id="1.10.287.380">
    <property type="entry name" value="Valyl-tRNA synthetase, C-terminal domain"/>
    <property type="match status" value="1"/>
</dbReference>
<dbReference type="AlphaFoldDB" id="A0A9X7YND1"/>
<dbReference type="PANTHER" id="PTHR42855">
    <property type="entry name" value="ABC TRANSPORTER ATP-BINDING SUBUNIT"/>
    <property type="match status" value="1"/>
</dbReference>
<feature type="binding site" evidence="11">
    <location>
        <begin position="348"/>
        <end position="355"/>
    </location>
    <ligand>
        <name>ATP</name>
        <dbReference type="ChEBI" id="CHEBI:30616"/>
        <label>2</label>
    </ligand>
</feature>
<gene>
    <name evidence="11" type="primary">uup</name>
    <name evidence="14" type="ORF">GJQ55_08790</name>
</gene>
<comment type="function">
    <text evidence="11">Probably plays a role in ribosome assembly or function. May be involved in resolution of branched DNA intermediates that result from template switching in postreplication gaps. Binds DNA and has ATPase activity.</text>
</comment>
<evidence type="ECO:0000256" key="5">
    <source>
        <dbReference type="ARBA" id="ARBA00022801"/>
    </source>
</evidence>
<comment type="similarity">
    <text evidence="10 11">Belongs to the ABC transporter superfamily. ABCF family. Uup subfamily.</text>
</comment>
<dbReference type="InterPro" id="IPR003439">
    <property type="entry name" value="ABC_transporter-like_ATP-bd"/>
</dbReference>